<evidence type="ECO:0000313" key="4">
    <source>
        <dbReference type="Proteomes" id="UP000507245"/>
    </source>
</evidence>
<dbReference type="AlphaFoldDB" id="A0A6J5XBC8"/>
<organism evidence="2 4">
    <name type="scientific">Prunus armeniaca</name>
    <name type="common">Apricot</name>
    <name type="synonym">Armeniaca vulgaris</name>
    <dbReference type="NCBI Taxonomy" id="36596"/>
    <lineage>
        <taxon>Eukaryota</taxon>
        <taxon>Viridiplantae</taxon>
        <taxon>Streptophyta</taxon>
        <taxon>Embryophyta</taxon>
        <taxon>Tracheophyta</taxon>
        <taxon>Spermatophyta</taxon>
        <taxon>Magnoliopsida</taxon>
        <taxon>eudicotyledons</taxon>
        <taxon>Gunneridae</taxon>
        <taxon>Pentapetalae</taxon>
        <taxon>rosids</taxon>
        <taxon>fabids</taxon>
        <taxon>Rosales</taxon>
        <taxon>Rosaceae</taxon>
        <taxon>Amygdaloideae</taxon>
        <taxon>Amygdaleae</taxon>
        <taxon>Prunus</taxon>
    </lineage>
</organism>
<evidence type="ECO:0000313" key="3">
    <source>
        <dbReference type="Proteomes" id="UP000507222"/>
    </source>
</evidence>
<evidence type="ECO:0000313" key="2">
    <source>
        <dbReference type="EMBL" id="CAB4309205.1"/>
    </source>
</evidence>
<sequence length="71" mass="7595">MIITCGKGGKKGKRRHLKKCHRSSTTCVSSAASSEDHAKFLECNEHETGVQSFSGRCGPTIARAGPEFSKA</sequence>
<protein>
    <submittedName>
        <fullName evidence="2">Uncharacterized protein</fullName>
    </submittedName>
</protein>
<dbReference type="EMBL" id="CAEKKB010000004">
    <property type="protein sequence ID" value="CAB4309205.1"/>
    <property type="molecule type" value="Genomic_DNA"/>
</dbReference>
<dbReference type="Proteomes" id="UP000507222">
    <property type="component" value="Unassembled WGS sequence"/>
</dbReference>
<reference evidence="4" key="1">
    <citation type="journal article" date="2020" name="Genome Biol.">
        <title>Gamete binning: chromosome-level and haplotype-resolved genome assembly enabled by high-throughput single-cell sequencing of gamete genomes.</title>
        <authorList>
            <person name="Campoy J.A."/>
            <person name="Sun H."/>
            <person name="Goel M."/>
            <person name="Jiao W.-B."/>
            <person name="Folz-Donahue K."/>
            <person name="Wang N."/>
            <person name="Rubio M."/>
            <person name="Liu C."/>
            <person name="Kukat C."/>
            <person name="Ruiz D."/>
            <person name="Huettel B."/>
            <person name="Schneeberger K."/>
        </authorList>
    </citation>
    <scope>NUCLEOTIDE SEQUENCE [LARGE SCALE GENOMIC DNA]</scope>
    <source>
        <strain evidence="4">cv. Rojo Pasion</strain>
    </source>
</reference>
<reference evidence="2 3" key="2">
    <citation type="submission" date="2020-05" db="EMBL/GenBank/DDBJ databases">
        <authorList>
            <person name="Campoy J."/>
            <person name="Schneeberger K."/>
            <person name="Spophaly S."/>
        </authorList>
    </citation>
    <scope>NUCLEOTIDE SEQUENCE [LARGE SCALE GENOMIC DNA]</scope>
    <source>
        <strain evidence="2">PruArmRojPasFocal</strain>
    </source>
</reference>
<evidence type="ECO:0000313" key="1">
    <source>
        <dbReference type="EMBL" id="CAB4278716.1"/>
    </source>
</evidence>
<accession>A0A6J5XBC8</accession>
<dbReference type="Proteomes" id="UP000507245">
    <property type="component" value="Unassembled WGS sequence"/>
</dbReference>
<name>A0A6J5XBC8_PRUAR</name>
<proteinExistence type="predicted"/>
<keyword evidence="4" id="KW-1185">Reference proteome</keyword>
<gene>
    <name evidence="1" type="ORF">CURHAP_LOCUS30375</name>
    <name evidence="2" type="ORF">ORAREDHAP_LOCUS30188</name>
</gene>
<dbReference type="EMBL" id="CAEKDK010000004">
    <property type="protein sequence ID" value="CAB4278716.1"/>
    <property type="molecule type" value="Genomic_DNA"/>
</dbReference>